<protein>
    <submittedName>
        <fullName evidence="1">Uncharacterized protein</fullName>
    </submittedName>
</protein>
<organism evidence="1 2">
    <name type="scientific">Pleurodeles waltl</name>
    <name type="common">Iberian ribbed newt</name>
    <dbReference type="NCBI Taxonomy" id="8319"/>
    <lineage>
        <taxon>Eukaryota</taxon>
        <taxon>Metazoa</taxon>
        <taxon>Chordata</taxon>
        <taxon>Craniata</taxon>
        <taxon>Vertebrata</taxon>
        <taxon>Euteleostomi</taxon>
        <taxon>Amphibia</taxon>
        <taxon>Batrachia</taxon>
        <taxon>Caudata</taxon>
        <taxon>Salamandroidea</taxon>
        <taxon>Salamandridae</taxon>
        <taxon>Pleurodelinae</taxon>
        <taxon>Pleurodeles</taxon>
    </lineage>
</organism>
<gene>
    <name evidence="1" type="ORF">NDU88_004612</name>
</gene>
<keyword evidence="2" id="KW-1185">Reference proteome</keyword>
<evidence type="ECO:0000313" key="2">
    <source>
        <dbReference type="Proteomes" id="UP001066276"/>
    </source>
</evidence>
<comment type="caution">
    <text evidence="1">The sequence shown here is derived from an EMBL/GenBank/DDBJ whole genome shotgun (WGS) entry which is preliminary data.</text>
</comment>
<dbReference type="EMBL" id="JANPWB010000013">
    <property type="protein sequence ID" value="KAJ1107219.1"/>
    <property type="molecule type" value="Genomic_DNA"/>
</dbReference>
<reference evidence="1" key="1">
    <citation type="journal article" date="2022" name="bioRxiv">
        <title>Sequencing and chromosome-scale assembly of the giantPleurodeles waltlgenome.</title>
        <authorList>
            <person name="Brown T."/>
            <person name="Elewa A."/>
            <person name="Iarovenko S."/>
            <person name="Subramanian E."/>
            <person name="Araus A.J."/>
            <person name="Petzold A."/>
            <person name="Susuki M."/>
            <person name="Suzuki K.-i.T."/>
            <person name="Hayashi T."/>
            <person name="Toyoda A."/>
            <person name="Oliveira C."/>
            <person name="Osipova E."/>
            <person name="Leigh N.D."/>
            <person name="Simon A."/>
            <person name="Yun M.H."/>
        </authorList>
    </citation>
    <scope>NUCLEOTIDE SEQUENCE</scope>
    <source>
        <strain evidence="1">20211129_DDA</strain>
        <tissue evidence="1">Liver</tissue>
    </source>
</reference>
<proteinExistence type="predicted"/>
<name>A0AAV7MVN2_PLEWA</name>
<dbReference type="AlphaFoldDB" id="A0AAV7MVN2"/>
<dbReference type="Proteomes" id="UP001066276">
    <property type="component" value="Chromosome 9"/>
</dbReference>
<evidence type="ECO:0000313" key="1">
    <source>
        <dbReference type="EMBL" id="KAJ1107219.1"/>
    </source>
</evidence>
<accession>A0AAV7MVN2</accession>
<sequence length="95" mass="10152">MERSLPAASHQAQKKCAFASDPGAQAVIYFAAVTAAAHIGDAMTGGLVHLVGYVRVGRKAVQPDGREDQGLPPRKSLQQPQWPMVLVGRVLYLPC</sequence>